<evidence type="ECO:0008006" key="3">
    <source>
        <dbReference type="Google" id="ProtNLM"/>
    </source>
</evidence>
<dbReference type="OrthoDB" id="5835618at2759"/>
<keyword evidence="2" id="KW-1185">Reference proteome</keyword>
<accession>A0A9P0CVY5</accession>
<dbReference type="PANTHER" id="PTHR15889:SF2">
    <property type="entry name" value="LARGE RIBOSOMAL SUBUNIT PROTEIN ML37"/>
    <property type="match status" value="1"/>
</dbReference>
<name>A0A9P0CVY5_9CUCU</name>
<sequence>MRKSPVLFKQHIGWHFYKHWVTQGKRKPLETGAEETLKRRGIRVFQPDDVLKEKRVFERVEVIGYKDVPVPLDHTHPDWHDRALMSYKDHNVLLEGLNQAKIVTNSIEIETNLPEKIKISELPKDVDKISKYIIFNSHLFDAEQKKLPIIKDPSRPAWNFPRTYGITQDRRNKLITQKFLNLIESISDGQVVKKRYIFEDLPFSFPFERNDSLVQLECCRNVILSSIKPLSPISNESTDNYDLPDISPIDPLITFNKEHIYKINDIYPIKSTVKASHPHTIIIHFDKEFVKNLYEEEVTEQQIFGRSLLKTFTVAASYARQRYGKDVKKLPEPITLQCVHTDGHFFHLGVFQLNSLDLQSTSTKNIWYQTSLQYLFDSCKYVSGKPVLEGYNNQIIRQLHSLYNNV</sequence>
<dbReference type="GO" id="GO:0005739">
    <property type="term" value="C:mitochondrion"/>
    <property type="evidence" value="ECO:0007669"/>
    <property type="project" value="TreeGrafter"/>
</dbReference>
<protein>
    <recommendedName>
        <fullName evidence="3">Mitochondrial ribosomal protein L37</fullName>
    </recommendedName>
</protein>
<dbReference type="PANTHER" id="PTHR15889">
    <property type="entry name" value="MITOCHONDRIAL RIBOSOMAL PROTEIN L37"/>
    <property type="match status" value="1"/>
</dbReference>
<proteinExistence type="predicted"/>
<evidence type="ECO:0000313" key="2">
    <source>
        <dbReference type="Proteomes" id="UP001153636"/>
    </source>
</evidence>
<evidence type="ECO:0000313" key="1">
    <source>
        <dbReference type="EMBL" id="CAH1107190.1"/>
    </source>
</evidence>
<reference evidence="1" key="1">
    <citation type="submission" date="2022-01" db="EMBL/GenBank/DDBJ databases">
        <authorList>
            <person name="King R."/>
        </authorList>
    </citation>
    <scope>NUCLEOTIDE SEQUENCE</scope>
</reference>
<dbReference type="InterPro" id="IPR052482">
    <property type="entry name" value="mtLSU_mL37"/>
</dbReference>
<dbReference type="Proteomes" id="UP001153636">
    <property type="component" value="Chromosome 20"/>
</dbReference>
<dbReference type="AlphaFoldDB" id="A0A9P0CVY5"/>
<gene>
    <name evidence="1" type="ORF">PSYICH_LOCUS8006</name>
</gene>
<dbReference type="EMBL" id="OV651832">
    <property type="protein sequence ID" value="CAH1107190.1"/>
    <property type="molecule type" value="Genomic_DNA"/>
</dbReference>
<organism evidence="1 2">
    <name type="scientific">Psylliodes chrysocephalus</name>
    <dbReference type="NCBI Taxonomy" id="3402493"/>
    <lineage>
        <taxon>Eukaryota</taxon>
        <taxon>Metazoa</taxon>
        <taxon>Ecdysozoa</taxon>
        <taxon>Arthropoda</taxon>
        <taxon>Hexapoda</taxon>
        <taxon>Insecta</taxon>
        <taxon>Pterygota</taxon>
        <taxon>Neoptera</taxon>
        <taxon>Endopterygota</taxon>
        <taxon>Coleoptera</taxon>
        <taxon>Polyphaga</taxon>
        <taxon>Cucujiformia</taxon>
        <taxon>Chrysomeloidea</taxon>
        <taxon>Chrysomelidae</taxon>
        <taxon>Galerucinae</taxon>
        <taxon>Alticini</taxon>
        <taxon>Psylliodes</taxon>
    </lineage>
</organism>